<accession>Q7XTM2</accession>
<protein>
    <submittedName>
        <fullName evidence="2">OSJNBa0070M12.1 protein</fullName>
    </submittedName>
    <submittedName>
        <fullName evidence="3">OSJNBa0088H09.19 protein</fullName>
    </submittedName>
</protein>
<gene>
    <name evidence="2" type="ORF">OSJNBa0070M12.1</name>
    <name evidence="3" type="ORF">OSJNBa0088H09.19</name>
</gene>
<reference evidence="4" key="3">
    <citation type="journal article" date="2005" name="Nature">
        <title>The map-based sequence of the rice genome.</title>
        <authorList>
            <consortium name="International rice genome sequencing project (IRGSP)"/>
            <person name="Matsumoto T."/>
            <person name="Wu J."/>
            <person name="Kanamori H."/>
            <person name="Katayose Y."/>
            <person name="Fujisawa M."/>
            <person name="Namiki N."/>
            <person name="Mizuno H."/>
            <person name="Yamamoto K."/>
            <person name="Antonio B.A."/>
            <person name="Baba T."/>
            <person name="Sakata K."/>
            <person name="Nagamura Y."/>
            <person name="Aoki H."/>
            <person name="Arikawa K."/>
            <person name="Arita K."/>
            <person name="Bito T."/>
            <person name="Chiden Y."/>
            <person name="Fujitsuka N."/>
            <person name="Fukunaka R."/>
            <person name="Hamada M."/>
            <person name="Harada C."/>
            <person name="Hayashi A."/>
            <person name="Hijishita S."/>
            <person name="Honda M."/>
            <person name="Hosokawa S."/>
            <person name="Ichikawa Y."/>
            <person name="Idonuma A."/>
            <person name="Iijima M."/>
            <person name="Ikeda M."/>
            <person name="Ikeno M."/>
            <person name="Ito K."/>
            <person name="Ito S."/>
            <person name="Ito T."/>
            <person name="Ito Y."/>
            <person name="Ito Y."/>
            <person name="Iwabuchi A."/>
            <person name="Kamiya K."/>
            <person name="Karasawa W."/>
            <person name="Kurita K."/>
            <person name="Katagiri S."/>
            <person name="Kikuta A."/>
            <person name="Kobayashi H."/>
            <person name="Kobayashi N."/>
            <person name="Machita K."/>
            <person name="Maehara T."/>
            <person name="Masukawa M."/>
            <person name="Mizubayashi T."/>
            <person name="Mukai Y."/>
            <person name="Nagasaki H."/>
            <person name="Nagata Y."/>
            <person name="Naito S."/>
            <person name="Nakashima M."/>
            <person name="Nakama Y."/>
            <person name="Nakamichi Y."/>
            <person name="Nakamura M."/>
            <person name="Meguro A."/>
            <person name="Negishi M."/>
            <person name="Ohta I."/>
            <person name="Ohta T."/>
            <person name="Okamoto M."/>
            <person name="Ono N."/>
            <person name="Saji S."/>
            <person name="Sakaguchi M."/>
            <person name="Sakai K."/>
            <person name="Shibata M."/>
            <person name="Shimokawa T."/>
            <person name="Song J."/>
            <person name="Takazaki Y."/>
            <person name="Terasawa K."/>
            <person name="Tsugane M."/>
            <person name="Tsuji K."/>
            <person name="Ueda S."/>
            <person name="Waki K."/>
            <person name="Yamagata H."/>
            <person name="Yamamoto M."/>
            <person name="Yamamoto S."/>
            <person name="Yamane H."/>
            <person name="Yoshiki S."/>
            <person name="Yoshihara R."/>
            <person name="Yukawa K."/>
            <person name="Zhong H."/>
            <person name="Yano M."/>
            <person name="Yuan Q."/>
            <person name="Ouyang S."/>
            <person name="Liu J."/>
            <person name="Jones K.M."/>
            <person name="Gansberger K."/>
            <person name="Moffat K."/>
            <person name="Hill J."/>
            <person name="Bera J."/>
            <person name="Fadrosh D."/>
            <person name="Jin S."/>
            <person name="Johri S."/>
            <person name="Kim M."/>
            <person name="Overton L."/>
            <person name="Reardon M."/>
            <person name="Tsitrin T."/>
            <person name="Vuong H."/>
            <person name="Weaver B."/>
            <person name="Ciecko A."/>
            <person name="Tallon L."/>
            <person name="Jackson J."/>
            <person name="Pai G."/>
            <person name="Aken S.V."/>
            <person name="Utterback T."/>
            <person name="Reidmuller S."/>
            <person name="Feldblyum T."/>
            <person name="Hsiao J."/>
            <person name="Zismann V."/>
            <person name="Iobst S."/>
            <person name="de Vazeille A.R."/>
            <person name="Buell C.R."/>
            <person name="Ying K."/>
            <person name="Li Y."/>
            <person name="Lu T."/>
            <person name="Huang Y."/>
            <person name="Zhao Q."/>
            <person name="Feng Q."/>
            <person name="Zhang L."/>
            <person name="Zhu J."/>
            <person name="Weng Q."/>
            <person name="Mu J."/>
            <person name="Lu Y."/>
            <person name="Fan D."/>
            <person name="Liu Y."/>
            <person name="Guan J."/>
            <person name="Zhang Y."/>
            <person name="Yu S."/>
            <person name="Liu X."/>
            <person name="Zhang Y."/>
            <person name="Hong G."/>
            <person name="Han B."/>
            <person name="Choisne N."/>
            <person name="Demange N."/>
            <person name="Orjeda G."/>
            <person name="Samain S."/>
            <person name="Cattolico L."/>
            <person name="Pelletier E."/>
            <person name="Couloux A."/>
            <person name="Segurens B."/>
            <person name="Wincker P."/>
            <person name="D'Hont A."/>
            <person name="Scarpelli C."/>
            <person name="Weissenbach J."/>
            <person name="Salanoubat M."/>
            <person name="Quetier F."/>
            <person name="Yu Y."/>
            <person name="Kim H.R."/>
            <person name="Rambo T."/>
            <person name="Currie J."/>
            <person name="Collura K."/>
            <person name="Luo M."/>
            <person name="Yang T."/>
            <person name="Ammiraju J.S.S."/>
            <person name="Engler F."/>
            <person name="Soderlund C."/>
            <person name="Wing R.A."/>
            <person name="Palmer L.E."/>
            <person name="de la Bastide M."/>
            <person name="Spiegel L."/>
            <person name="Nascimento L."/>
            <person name="Zutavern T."/>
            <person name="O'Shaughnessy A."/>
            <person name="Dike S."/>
            <person name="Dedhia N."/>
            <person name="Preston R."/>
            <person name="Balija V."/>
            <person name="McCombie W.R."/>
            <person name="Chow T."/>
            <person name="Chen H."/>
            <person name="Chung M."/>
            <person name="Chen C."/>
            <person name="Shaw J."/>
            <person name="Wu H."/>
            <person name="Hsiao K."/>
            <person name="Chao Y."/>
            <person name="Chu M."/>
            <person name="Cheng C."/>
            <person name="Hour A."/>
            <person name="Lee P."/>
            <person name="Lin S."/>
            <person name="Lin Y."/>
            <person name="Liou J."/>
            <person name="Liu S."/>
            <person name="Hsing Y."/>
            <person name="Raghuvanshi S."/>
            <person name="Mohanty A."/>
            <person name="Bharti A.K."/>
            <person name="Gaur A."/>
            <person name="Gupta V."/>
            <person name="Kumar D."/>
            <person name="Ravi V."/>
            <person name="Vij S."/>
            <person name="Kapur A."/>
            <person name="Khurana P."/>
            <person name="Khurana P."/>
            <person name="Khurana J.P."/>
            <person name="Tyagi A.K."/>
            <person name="Gaikwad K."/>
            <person name="Singh A."/>
            <person name="Dalal V."/>
            <person name="Srivastava S."/>
            <person name="Dixit A."/>
            <person name="Pal A.K."/>
            <person name="Ghazi I.A."/>
            <person name="Yadav M."/>
            <person name="Pandit A."/>
            <person name="Bhargava A."/>
            <person name="Sureshbabu K."/>
            <person name="Batra K."/>
            <person name="Sharma T.R."/>
            <person name="Mohapatra T."/>
            <person name="Singh N.K."/>
            <person name="Messing J."/>
            <person name="Nelson A.B."/>
            <person name="Fuks G."/>
            <person name="Kavchok S."/>
            <person name="Keizer G."/>
            <person name="Linton E."/>
            <person name="Llaca V."/>
            <person name="Song R."/>
            <person name="Tanyolac B."/>
            <person name="Young S."/>
            <person name="Ho-Il K."/>
            <person name="Hahn J.H."/>
            <person name="Sangsakoo G."/>
            <person name="Vanavichit A."/>
            <person name="de Mattos Luiz.A.T."/>
            <person name="Zimmer P.D."/>
            <person name="Malone G."/>
            <person name="Dellagostin O."/>
            <person name="de Oliveira A.C."/>
            <person name="Bevan M."/>
            <person name="Bancroft I."/>
            <person name="Minx P."/>
            <person name="Cordum H."/>
            <person name="Wilson R."/>
            <person name="Cheng Z."/>
            <person name="Jin W."/>
            <person name="Jiang J."/>
            <person name="Leong S.A."/>
            <person name="Iwama H."/>
            <person name="Gojobori T."/>
            <person name="Itoh T."/>
            <person name="Niimura Y."/>
            <person name="Fujii Y."/>
            <person name="Habara T."/>
            <person name="Sakai H."/>
            <person name="Sato Y."/>
            <person name="Wilson G."/>
            <person name="Kumar K."/>
            <person name="McCouch S."/>
            <person name="Juretic N."/>
            <person name="Hoen D."/>
            <person name="Wright S."/>
            <person name="Bruskiewich R."/>
            <person name="Bureau T."/>
            <person name="Miyao A."/>
            <person name="Hirochika H."/>
            <person name="Nishikawa T."/>
            <person name="Kadowaki K."/>
            <person name="Sugiura M."/>
            <person name="Burr B."/>
            <person name="Sasaki T."/>
        </authorList>
    </citation>
    <scope>NUCLEOTIDE SEQUENCE [LARGE SCALE GENOMIC DNA]</scope>
    <source>
        <strain evidence="4">cv. Nipponbare</strain>
    </source>
</reference>
<feature type="compositionally biased region" description="Low complexity" evidence="1">
    <location>
        <begin position="1"/>
        <end position="16"/>
    </location>
</feature>
<feature type="compositionally biased region" description="Pro residues" evidence="1">
    <location>
        <begin position="140"/>
        <end position="159"/>
    </location>
</feature>
<reference evidence="2" key="2">
    <citation type="journal article" date="2002" name="Nature">
        <title>Sequence and analysis of rice chromosome 4.</title>
        <authorList>
            <person name="Feng Q."/>
            <person name="Zhang Y."/>
            <person name="Hao P."/>
            <person name="Wang S."/>
            <person name="Fu G."/>
            <person name="Huang Y."/>
            <person name="Li Y."/>
            <person name="Zhu J."/>
            <person name="Liu Y."/>
            <person name="Hu X."/>
            <person name="Jia P."/>
            <person name="Zhang Y."/>
            <person name="Zhao Q."/>
            <person name="Ying K."/>
            <person name="Yu S."/>
            <person name="Tang Y."/>
            <person name="Weng Q."/>
            <person name="Zhang L."/>
            <person name="Lu Y."/>
            <person name="Mu J."/>
            <person name="Lu Y."/>
            <person name="Zhang L.S."/>
            <person name="Yu Z."/>
            <person name="Fan D."/>
            <person name="Liu X."/>
            <person name="Lu T."/>
            <person name="Li C."/>
            <person name="Wu Y."/>
            <person name="Sun T."/>
            <person name="Lei H."/>
            <person name="Li T."/>
            <person name="Hu H."/>
            <person name="Guan J."/>
            <person name="Wu M."/>
            <person name="Zhang R."/>
            <person name="Zhou B."/>
            <person name="Chen Z."/>
            <person name="Chen L."/>
            <person name="Jin Z."/>
            <person name="Wang R."/>
            <person name="Yin H."/>
            <person name="Cai Z."/>
            <person name="Ren S."/>
            <person name="Lv G."/>
            <person name="Gu W."/>
            <person name="Zhu G."/>
            <person name="Tu Y."/>
            <person name="Jia J."/>
            <person name="Zhang Y."/>
            <person name="Chen J."/>
            <person name="Kang H."/>
            <person name="Chen X."/>
            <person name="Shao C."/>
            <person name="Sun Y."/>
            <person name="Hu Q."/>
            <person name="Zhang X."/>
            <person name="Zhang W."/>
            <person name="Wang L."/>
            <person name="Ding C."/>
            <person name="Sheng H."/>
            <person name="Gu J."/>
            <person name="Chen S."/>
            <person name="Ni L."/>
            <person name="Zhu F."/>
            <person name="Chen W."/>
            <person name="Lan L."/>
            <person name="Lai Y."/>
            <person name="Cheng Z."/>
            <person name="Gu M."/>
            <person name="Jiang J."/>
            <person name="Li J."/>
            <person name="Hong G."/>
            <person name="Xue Y."/>
            <person name="Han B."/>
        </authorList>
    </citation>
    <scope>NUCLEOTIDE SEQUENCE</scope>
</reference>
<evidence type="ECO:0000256" key="1">
    <source>
        <dbReference type="SAM" id="MobiDB-lite"/>
    </source>
</evidence>
<feature type="compositionally biased region" description="Basic residues" evidence="1">
    <location>
        <begin position="216"/>
        <end position="237"/>
    </location>
</feature>
<organism evidence="3 4">
    <name type="scientific">Oryza sativa subsp. japonica</name>
    <name type="common">Rice</name>
    <dbReference type="NCBI Taxonomy" id="39947"/>
    <lineage>
        <taxon>Eukaryota</taxon>
        <taxon>Viridiplantae</taxon>
        <taxon>Streptophyta</taxon>
        <taxon>Embryophyta</taxon>
        <taxon>Tracheophyta</taxon>
        <taxon>Spermatophyta</taxon>
        <taxon>Magnoliopsida</taxon>
        <taxon>Liliopsida</taxon>
        <taxon>Poales</taxon>
        <taxon>Poaceae</taxon>
        <taxon>BOP clade</taxon>
        <taxon>Oryzoideae</taxon>
        <taxon>Oryzeae</taxon>
        <taxon>Oryzinae</taxon>
        <taxon>Oryza</taxon>
        <taxon>Oryza sativa</taxon>
    </lineage>
</organism>
<feature type="region of interest" description="Disordered" evidence="1">
    <location>
        <begin position="209"/>
        <end position="353"/>
    </location>
</feature>
<sequence>MAASRGPRPSSSGCSCRDPTRTEPSRAEQASQTTRTRGGLPFHRWRTGVTALADHASRVRNGNRQEKSGTRNRGGHAGDCTRGQVSARLTWHADQPVTAWDHLAPHCRVGPQVPWPALVPKESDHFRSARTVLPKLSSPPLNPKPPYLPSIKPPPPSPTPQISFTDSRIPPVSIRFDSIRCLCPPPRERLAGIRLLLAGRGSHGRAGFLAAARGGAARRLRRRRPDRRPRHRHRPALPRRPQAAGRRRRQGGARAAADPGLARAPPPRAPRAPRGGDRPRRRRRARGLRLLRPRRPPPLPPRAPRRPLPPREEGGGRGRGGGGRARCADAGEDYPQAPPRDGSGLPGLDPLAGGGGHVRRLGLRGAAPGAAAAARVVPHAHGGGGSVLPAGAGARGPALLVSAAAAAAGDALVVPRVRGGGGDDAGAGVPLVRARRGHRRIPLTGGANRAPGEEIPLAVALAASPAADPRPTPAVVRRDDARLLAVDSIRRKKKCKKKRGEKTGIGEACVWNWCTSAEEEFFFFFFLLWRRKRPSANESRGAGHVGACN</sequence>
<dbReference type="EMBL" id="AL606651">
    <property type="protein sequence ID" value="CAE03461.1"/>
    <property type="molecule type" value="Genomic_DNA"/>
</dbReference>
<evidence type="ECO:0000313" key="4">
    <source>
        <dbReference type="Proteomes" id="UP000000763"/>
    </source>
</evidence>
<feature type="region of interest" description="Disordered" evidence="1">
    <location>
        <begin position="1"/>
        <end position="81"/>
    </location>
</feature>
<feature type="compositionally biased region" description="Basic residues" evidence="1">
    <location>
        <begin position="279"/>
        <end position="295"/>
    </location>
</feature>
<feature type="compositionally biased region" description="Low complexity" evidence="1">
    <location>
        <begin position="252"/>
        <end position="263"/>
    </location>
</feature>
<reference evidence="3" key="1">
    <citation type="submission" date="2001-09" db="EMBL/GenBank/DDBJ databases">
        <authorList>
            <person name="Han B."/>
            <person name="Feng Q."/>
            <person name="Huang Y.C."/>
            <person name="Li Y."/>
            <person name="Zhu J.J."/>
            <person name="Zhao Q."/>
            <person name="Hu X."/>
            <person name="Liu Y.L."/>
            <person name="Mu J."/>
            <person name="Yu Z."/>
            <person name="Chen L."/>
            <person name="Fan D.L."/>
            <person name="Weng Q.J."/>
            <person name="Zhang L."/>
            <person name="Lu Y.Q."/>
            <person name="Yu S.L."/>
            <person name="Liu X.H."/>
            <person name="Lu T.T."/>
            <person name="Zhang Y.J."/>
            <person name="Lu Y."/>
            <person name="Li C."/>
            <person name="Li T."/>
            <person name="Zhang Y."/>
            <person name="Hu H."/>
            <person name="Jia P.X."/>
            <person name="Qian Y.M."/>
            <person name="Ying K."/>
            <person name="Zhou B."/>
            <person name="Chen Z.H."/>
            <person name="Hao P."/>
            <person name="Zhang L."/>
            <person name="Wu M."/>
            <person name="Zhang R.Q."/>
            <person name="Guan J.P."/>
            <person name="Fu G."/>
            <person name="Wang S.Y."/>
            <person name="Ren S.X."/>
            <person name="Lv G."/>
            <person name="Lin W."/>
            <person name="Gu W.Q."/>
            <person name="Zhu G.F."/>
            <person name="Tu Y.F."/>
            <person name="Jia J."/>
            <person name="Yin H.F."/>
            <person name="Zhang Y."/>
            <person name="Cai Z."/>
            <person name="Chen J."/>
            <person name="Kang H."/>
            <person name="Chen X.Y."/>
            <person name="Shao C.Y."/>
            <person name="Sun Y."/>
            <person name="Hu Q.P."/>
            <person name="Zhang X.L."/>
            <person name="Zhang W."/>
            <person name="Wang L.J."/>
            <person name="Ding C.W."/>
            <person name="Sheng H.H."/>
            <person name="Gu J.L."/>
            <person name="Chen S.T."/>
            <person name="Ni L."/>
            <person name="Zhu F.H."/>
            <person name="Hong G.F."/>
        </authorList>
    </citation>
    <scope>NUCLEOTIDE SEQUENCE</scope>
</reference>
<feature type="compositionally biased region" description="Low complexity" evidence="1">
    <location>
        <begin position="339"/>
        <end position="351"/>
    </location>
</feature>
<evidence type="ECO:0000313" key="2">
    <source>
        <dbReference type="EMBL" id="CAD41923.2"/>
    </source>
</evidence>
<dbReference type="EMBL" id="AL606686">
    <property type="protein sequence ID" value="CAD41923.2"/>
    <property type="molecule type" value="Genomic_DNA"/>
</dbReference>
<dbReference type="AlphaFoldDB" id="Q7XPT7"/>
<accession>Q7XPT7</accession>
<feature type="region of interest" description="Disordered" evidence="1">
    <location>
        <begin position="134"/>
        <end position="167"/>
    </location>
</feature>
<evidence type="ECO:0000313" key="3">
    <source>
        <dbReference type="EMBL" id="CAE03461.1"/>
    </source>
</evidence>
<reference evidence="4" key="4">
    <citation type="journal article" date="2008" name="Nucleic Acids Res.">
        <title>The rice annotation project database (RAP-DB): 2008 update.</title>
        <authorList>
            <consortium name="The rice annotation project (RAP)"/>
        </authorList>
    </citation>
    <scope>GENOME REANNOTATION</scope>
    <source>
        <strain evidence="4">cv. Nipponbare</strain>
    </source>
</reference>
<proteinExistence type="predicted"/>
<name>Q7XPT7_ORYSJ</name>
<dbReference type="Proteomes" id="UP000000763">
    <property type="component" value="Chromosome 4"/>
</dbReference>